<dbReference type="Proteomes" id="UP000184997">
    <property type="component" value="Unassembled WGS sequence"/>
</dbReference>
<evidence type="ECO:0000313" key="1">
    <source>
        <dbReference type="EMBL" id="SBV89392.1"/>
    </source>
</evidence>
<reference evidence="2" key="1">
    <citation type="submission" date="2016-07" db="EMBL/GenBank/DDBJ databases">
        <authorList>
            <person name="Florea S."/>
            <person name="Webb J.S."/>
            <person name="Jaromczyk J."/>
            <person name="Schardl C.L."/>
        </authorList>
    </citation>
    <scope>NUCLEOTIDE SEQUENCE [LARGE SCALE GENOMIC DNA]</scope>
</reference>
<sequence>MDKAFHQIDPRGITLNPDGSLNFANHRLRAAAIASAKAGAIRPMSENAGTCTNSGTCSSTNYTCNNTGDCSKASNVGACRAGGQPSPNG</sequence>
<protein>
    <submittedName>
        <fullName evidence="1">Uncharacterized protein</fullName>
    </submittedName>
</protein>
<evidence type="ECO:0000313" key="2">
    <source>
        <dbReference type="Proteomes" id="UP000184997"/>
    </source>
</evidence>
<dbReference type="RefSeq" id="WP_009611018.1">
    <property type="nucleotide sequence ID" value="NZ_CP076252.1"/>
</dbReference>
<dbReference type="EMBL" id="FLUK01000279">
    <property type="protein sequence ID" value="SBV89392.1"/>
    <property type="molecule type" value="Genomic_DNA"/>
</dbReference>
<dbReference type="AlphaFoldDB" id="A0A1M4JCB2"/>
<name>A0A1M4JCB2_9XANT</name>
<accession>A0A1M4JCB2</accession>
<organism evidence="1 2">
    <name type="scientific">Xanthomonas graminis pv. graminis</name>
    <dbReference type="NCBI Taxonomy" id="134874"/>
    <lineage>
        <taxon>Bacteria</taxon>
        <taxon>Pseudomonadati</taxon>
        <taxon>Pseudomonadota</taxon>
        <taxon>Gammaproteobacteria</taxon>
        <taxon>Lysobacterales</taxon>
        <taxon>Lysobacteraceae</taxon>
        <taxon>Xanthomonas</taxon>
        <taxon>Xanthomonas translucens group</taxon>
        <taxon>Xanthomonas graminis</taxon>
    </lineage>
</organism>
<gene>
    <name evidence="1" type="ORF">XTGNCPPB3709_3355</name>
</gene>
<proteinExistence type="predicted"/>